<proteinExistence type="predicted"/>
<evidence type="ECO:0000313" key="3">
    <source>
        <dbReference type="EMBL" id="SFD13135.1"/>
    </source>
</evidence>
<accession>A0A1H6D708</accession>
<evidence type="ECO:0000313" key="2">
    <source>
        <dbReference type="EMBL" id="SEG80758.1"/>
    </source>
</evidence>
<keyword evidence="1" id="KW-0175">Coiled coil</keyword>
<dbReference type="RefSeq" id="WP_093349927.1">
    <property type="nucleotide sequence ID" value="NZ_FNVB01000005.1"/>
</dbReference>
<dbReference type="Proteomes" id="UP000199690">
    <property type="component" value="Unassembled WGS sequence"/>
</dbReference>
<feature type="coiled-coil region" evidence="1">
    <location>
        <begin position="26"/>
        <end position="53"/>
    </location>
</feature>
<dbReference type="EMBL" id="FOME01000002">
    <property type="protein sequence ID" value="SFD13135.1"/>
    <property type="molecule type" value="Genomic_DNA"/>
</dbReference>
<dbReference type="EMBL" id="FNVB01000005">
    <property type="protein sequence ID" value="SEG80758.1"/>
    <property type="molecule type" value="Genomic_DNA"/>
</dbReference>
<gene>
    <name evidence="2" type="ORF">SAMN02982929_04046</name>
    <name evidence="3" type="ORF">SAMN05216506_102641</name>
</gene>
<evidence type="ECO:0000313" key="4">
    <source>
        <dbReference type="Proteomes" id="UP000199690"/>
    </source>
</evidence>
<dbReference type="SMR" id="A0A1H6D708"/>
<dbReference type="Proteomes" id="UP000236729">
    <property type="component" value="Unassembled WGS sequence"/>
</dbReference>
<protein>
    <submittedName>
        <fullName evidence="2">Uncharacterized protein</fullName>
    </submittedName>
</protein>
<reference evidence="4 5" key="2">
    <citation type="submission" date="2016-10" db="EMBL/GenBank/DDBJ databases">
        <authorList>
            <person name="Varghese N."/>
            <person name="Submissions S."/>
        </authorList>
    </citation>
    <scope>NUCLEOTIDE SEQUENCE [LARGE SCALE GENOMIC DNA]</scope>
    <source>
        <strain evidence="5">ATCC 20501</strain>
        <strain evidence="3 4">CGMCC 4.3529</strain>
    </source>
</reference>
<accession>A0A1I1PTQ4</accession>
<keyword evidence="4" id="KW-1185">Reference proteome</keyword>
<organism evidence="2 5">
    <name type="scientific">Saccharopolyspora kobensis</name>
    <dbReference type="NCBI Taxonomy" id="146035"/>
    <lineage>
        <taxon>Bacteria</taxon>
        <taxon>Bacillati</taxon>
        <taxon>Actinomycetota</taxon>
        <taxon>Actinomycetes</taxon>
        <taxon>Pseudonocardiales</taxon>
        <taxon>Pseudonocardiaceae</taxon>
        <taxon>Saccharopolyspora</taxon>
    </lineage>
</organism>
<evidence type="ECO:0000256" key="1">
    <source>
        <dbReference type="SAM" id="Coils"/>
    </source>
</evidence>
<reference evidence="2" key="1">
    <citation type="submission" date="2016-10" db="EMBL/GenBank/DDBJ databases">
        <authorList>
            <person name="de Groot N.N."/>
        </authorList>
    </citation>
    <scope>NUCLEOTIDE SEQUENCE [LARGE SCALE GENOMIC DNA]</scope>
    <source>
        <strain evidence="2">ATCC 20501</strain>
    </source>
</reference>
<evidence type="ECO:0000313" key="5">
    <source>
        <dbReference type="Proteomes" id="UP000236729"/>
    </source>
</evidence>
<dbReference type="AlphaFoldDB" id="A0A1H6D708"/>
<sequence length="129" mass="14727">MTERVPASIRYKELTALATTAAQQLRKRERAQVAELSDEVAAGQQRKDAAAEERDKVIKDVESRWEAAIRALWHEKWMKGSVFPEPDRSAPRAKPEKSVRAVQAAYLEFNDALERLRFGSGFLRRKKSS</sequence>
<name>A0A1H6D708_9PSEU</name>